<dbReference type="AlphaFoldDB" id="A0A9W7E5A8"/>
<gene>
    <name evidence="2" type="ORF">TrST_g193</name>
</gene>
<dbReference type="OrthoDB" id="199281at2759"/>
<feature type="compositionally biased region" description="Low complexity" evidence="1">
    <location>
        <begin position="47"/>
        <end position="61"/>
    </location>
</feature>
<feature type="compositionally biased region" description="Basic residues" evidence="1">
    <location>
        <begin position="83"/>
        <end position="100"/>
    </location>
</feature>
<feature type="compositionally biased region" description="Acidic residues" evidence="1">
    <location>
        <begin position="115"/>
        <end position="124"/>
    </location>
</feature>
<organism evidence="2 3">
    <name type="scientific">Triparma strigata</name>
    <dbReference type="NCBI Taxonomy" id="1606541"/>
    <lineage>
        <taxon>Eukaryota</taxon>
        <taxon>Sar</taxon>
        <taxon>Stramenopiles</taxon>
        <taxon>Ochrophyta</taxon>
        <taxon>Bolidophyceae</taxon>
        <taxon>Parmales</taxon>
        <taxon>Triparmaceae</taxon>
        <taxon>Triparma</taxon>
    </lineage>
</organism>
<keyword evidence="3" id="KW-1185">Reference proteome</keyword>
<feature type="compositionally biased region" description="Low complexity" evidence="1">
    <location>
        <begin position="18"/>
        <end position="30"/>
    </location>
</feature>
<name>A0A9W7E5A8_9STRA</name>
<dbReference type="Proteomes" id="UP001165085">
    <property type="component" value="Unassembled WGS sequence"/>
</dbReference>
<evidence type="ECO:0000313" key="3">
    <source>
        <dbReference type="Proteomes" id="UP001165085"/>
    </source>
</evidence>
<comment type="caution">
    <text evidence="2">The sequence shown here is derived from an EMBL/GenBank/DDBJ whole genome shotgun (WGS) entry which is preliminary data.</text>
</comment>
<reference evidence="3" key="1">
    <citation type="journal article" date="2023" name="Commun. Biol.">
        <title>Genome analysis of Parmales, the sister group of diatoms, reveals the evolutionary specialization of diatoms from phago-mixotrophs to photoautotrophs.</title>
        <authorList>
            <person name="Ban H."/>
            <person name="Sato S."/>
            <person name="Yoshikawa S."/>
            <person name="Yamada K."/>
            <person name="Nakamura Y."/>
            <person name="Ichinomiya M."/>
            <person name="Sato N."/>
            <person name="Blanc-Mathieu R."/>
            <person name="Endo H."/>
            <person name="Kuwata A."/>
            <person name="Ogata H."/>
        </authorList>
    </citation>
    <scope>NUCLEOTIDE SEQUENCE [LARGE SCALE GENOMIC DNA]</scope>
    <source>
        <strain evidence="3">NIES 3701</strain>
    </source>
</reference>
<protein>
    <submittedName>
        <fullName evidence="2">Uncharacterized protein</fullName>
    </submittedName>
</protein>
<accession>A0A9W7E5A8</accession>
<evidence type="ECO:0000313" key="2">
    <source>
        <dbReference type="EMBL" id="GMH65705.1"/>
    </source>
</evidence>
<dbReference type="EMBL" id="BRXY01000103">
    <property type="protein sequence ID" value="GMH65705.1"/>
    <property type="molecule type" value="Genomic_DNA"/>
</dbReference>
<evidence type="ECO:0000256" key="1">
    <source>
        <dbReference type="SAM" id="MobiDB-lite"/>
    </source>
</evidence>
<feature type="region of interest" description="Disordered" evidence="1">
    <location>
        <begin position="18"/>
        <end position="132"/>
    </location>
</feature>
<proteinExistence type="predicted"/>
<feature type="compositionally biased region" description="Basic and acidic residues" evidence="1">
    <location>
        <begin position="63"/>
        <end position="72"/>
    </location>
</feature>
<sequence>MSTSPKITGQRASAGNAYAYGASDSSGFSGHPSTLDSAAYEEIGPQSYASTGTNGSSSSATEHFVERKDKDGNVMLGANGLPKKWRIKRRAGHRKRRKRPSSSVNSDSLDKNDTKEEDSDEDDHNIDSRIGDADDRVNDIDYLITTGMDIDYEDKSYVTQYVKVKKKKRRKFFSCFFKKKKVIGY</sequence>